<evidence type="ECO:0000256" key="3">
    <source>
        <dbReference type="SAM" id="Phobius"/>
    </source>
</evidence>
<feature type="transmembrane region" description="Helical" evidence="3">
    <location>
        <begin position="240"/>
        <end position="266"/>
    </location>
</feature>
<dbReference type="InterPro" id="IPR025645">
    <property type="entry name" value="DUF4349"/>
</dbReference>
<evidence type="ECO:0000313" key="7">
    <source>
        <dbReference type="Proteomes" id="UP000470875"/>
    </source>
</evidence>
<feature type="coiled-coil region" evidence="1">
    <location>
        <begin position="143"/>
        <end position="187"/>
    </location>
</feature>
<keyword evidence="3" id="KW-0472">Membrane</keyword>
<keyword evidence="3" id="KW-1133">Transmembrane helix</keyword>
<feature type="compositionally biased region" description="Basic and acidic residues" evidence="2">
    <location>
        <begin position="298"/>
        <end position="309"/>
    </location>
</feature>
<dbReference type="AlphaFoldDB" id="A0A6N7W2L5"/>
<dbReference type="Proteomes" id="UP000470875">
    <property type="component" value="Unassembled WGS sequence"/>
</dbReference>
<feature type="chain" id="PRO_5038863102" evidence="4">
    <location>
        <begin position="20"/>
        <end position="309"/>
    </location>
</feature>
<evidence type="ECO:0000256" key="1">
    <source>
        <dbReference type="SAM" id="Coils"/>
    </source>
</evidence>
<comment type="caution">
    <text evidence="6">The sequence shown here is derived from an EMBL/GenBank/DDBJ whole genome shotgun (WGS) entry which is preliminary data.</text>
</comment>
<evidence type="ECO:0000256" key="4">
    <source>
        <dbReference type="SAM" id="SignalP"/>
    </source>
</evidence>
<accession>A0A6N7W2L5</accession>
<protein>
    <submittedName>
        <fullName evidence="6">DUF4349 domain-containing protein</fullName>
    </submittedName>
</protein>
<gene>
    <name evidence="6" type="ORF">FYJ24_01900</name>
</gene>
<reference evidence="6 7" key="1">
    <citation type="submission" date="2019-08" db="EMBL/GenBank/DDBJ databases">
        <title>In-depth cultivation of the pig gut microbiome towards novel bacterial diversity and tailored functional studies.</title>
        <authorList>
            <person name="Wylensek D."/>
            <person name="Hitch T.C.A."/>
            <person name="Clavel T."/>
        </authorList>
    </citation>
    <scope>NUCLEOTIDE SEQUENCE [LARGE SCALE GENOMIC DNA]</scope>
    <source>
        <strain evidence="6 7">WB03_NA08</strain>
    </source>
</reference>
<evidence type="ECO:0000259" key="5">
    <source>
        <dbReference type="Pfam" id="PF14257"/>
    </source>
</evidence>
<keyword evidence="4" id="KW-0732">Signal</keyword>
<keyword evidence="3" id="KW-0812">Transmembrane</keyword>
<feature type="region of interest" description="Disordered" evidence="2">
    <location>
        <begin position="277"/>
        <end position="309"/>
    </location>
</feature>
<name>A0A6N7W2L5_9ACTO</name>
<keyword evidence="1" id="KW-0175">Coiled coil</keyword>
<feature type="signal peptide" evidence="4">
    <location>
        <begin position="1"/>
        <end position="19"/>
    </location>
</feature>
<dbReference type="EMBL" id="VULO01000002">
    <property type="protein sequence ID" value="MSS83535.1"/>
    <property type="molecule type" value="Genomic_DNA"/>
</dbReference>
<organism evidence="6 7">
    <name type="scientific">Scrofimicrobium canadense</name>
    <dbReference type="NCBI Taxonomy" id="2652290"/>
    <lineage>
        <taxon>Bacteria</taxon>
        <taxon>Bacillati</taxon>
        <taxon>Actinomycetota</taxon>
        <taxon>Actinomycetes</taxon>
        <taxon>Actinomycetales</taxon>
        <taxon>Actinomycetaceae</taxon>
        <taxon>Scrofimicrobium</taxon>
    </lineage>
</organism>
<sequence>MRRFLFLCIAAIASLSVSACTSSTDNGITPDVGVIEPSVAMDAAELPAEVQTQTESAAVGSYVASPVIHTGYATVITNDPGKAAGDFTAYAKDIGGRVDNTWQNRDPSGTMTSVTARVPAEKFDEALVKLSDFGEVDSRGTNAEDVGLQMSDLEARKAALEASVKRIKELMEQADTTEAVIQAESELASRQAELDGVVSQLDWLSEQVDMSTLTVTFQTPGANDQPDTGVWQAFLASLKYLGYGIVVAIPWVIALGIVAWIAIAVVKRQRKRGLLSQSSTSSHVSPADLSPTSEEVGIENHDSQVDTQM</sequence>
<evidence type="ECO:0000313" key="6">
    <source>
        <dbReference type="EMBL" id="MSS83535.1"/>
    </source>
</evidence>
<keyword evidence="7" id="KW-1185">Reference proteome</keyword>
<dbReference type="PROSITE" id="PS51257">
    <property type="entry name" value="PROKAR_LIPOPROTEIN"/>
    <property type="match status" value="1"/>
</dbReference>
<feature type="domain" description="DUF4349" evidence="5">
    <location>
        <begin position="67"/>
        <end position="261"/>
    </location>
</feature>
<proteinExistence type="predicted"/>
<dbReference type="Pfam" id="PF14257">
    <property type="entry name" value="DUF4349"/>
    <property type="match status" value="1"/>
</dbReference>
<evidence type="ECO:0000256" key="2">
    <source>
        <dbReference type="SAM" id="MobiDB-lite"/>
    </source>
</evidence>
<dbReference type="RefSeq" id="WP_154543070.1">
    <property type="nucleotide sequence ID" value="NZ_VULO01000002.1"/>
</dbReference>